<protein>
    <submittedName>
        <fullName evidence="5">Glutathione S-transferase</fullName>
    </submittedName>
</protein>
<organism evidence="5">
    <name type="scientific">Dissoconium aciculare CBS 342.82</name>
    <dbReference type="NCBI Taxonomy" id="1314786"/>
    <lineage>
        <taxon>Eukaryota</taxon>
        <taxon>Fungi</taxon>
        <taxon>Dikarya</taxon>
        <taxon>Ascomycota</taxon>
        <taxon>Pezizomycotina</taxon>
        <taxon>Dothideomycetes</taxon>
        <taxon>Dothideomycetidae</taxon>
        <taxon>Mycosphaerellales</taxon>
        <taxon>Dissoconiaceae</taxon>
        <taxon>Dissoconium</taxon>
    </lineage>
</organism>
<dbReference type="Gene3D" id="3.40.30.10">
    <property type="entry name" value="Glutaredoxin"/>
    <property type="match status" value="1"/>
</dbReference>
<dbReference type="InterPro" id="IPR036249">
    <property type="entry name" value="Thioredoxin-like_sf"/>
</dbReference>
<dbReference type="InterPro" id="IPR040079">
    <property type="entry name" value="Glutathione_S-Trfase"/>
</dbReference>
<evidence type="ECO:0000259" key="2">
    <source>
        <dbReference type="PROSITE" id="PS50404"/>
    </source>
</evidence>
<keyword evidence="4" id="KW-1185">Reference proteome</keyword>
<dbReference type="Gene3D" id="1.20.1050.10">
    <property type="match status" value="1"/>
</dbReference>
<dbReference type="RefSeq" id="XP_033456559.1">
    <property type="nucleotide sequence ID" value="XM_033605689.1"/>
</dbReference>
<gene>
    <name evidence="5" type="ORF">K489DRAFT_383751</name>
</gene>
<evidence type="ECO:0000259" key="3">
    <source>
        <dbReference type="PROSITE" id="PS50405"/>
    </source>
</evidence>
<reference evidence="5" key="2">
    <citation type="submission" date="2020-04" db="EMBL/GenBank/DDBJ databases">
        <authorList>
            <consortium name="NCBI Genome Project"/>
        </authorList>
    </citation>
    <scope>NUCLEOTIDE SEQUENCE</scope>
    <source>
        <strain evidence="5">CBS 342.82</strain>
    </source>
</reference>
<dbReference type="SUPFAM" id="SSF47616">
    <property type="entry name" value="GST C-terminal domain-like"/>
    <property type="match status" value="1"/>
</dbReference>
<dbReference type="AlphaFoldDB" id="A0A6J3LV28"/>
<evidence type="ECO:0000313" key="5">
    <source>
        <dbReference type="RefSeq" id="XP_033456559.1"/>
    </source>
</evidence>
<dbReference type="GeneID" id="54363489"/>
<dbReference type="SFLD" id="SFLDG00358">
    <property type="entry name" value="Main_(cytGST)"/>
    <property type="match status" value="1"/>
</dbReference>
<reference evidence="5" key="1">
    <citation type="submission" date="2020-01" db="EMBL/GenBank/DDBJ databases">
        <authorList>
            <consortium name="DOE Joint Genome Institute"/>
            <person name="Haridas S."/>
            <person name="Albert R."/>
            <person name="Binder M."/>
            <person name="Bloem J."/>
            <person name="Labutti K."/>
            <person name="Salamov A."/>
            <person name="Andreopoulos B."/>
            <person name="Baker S.E."/>
            <person name="Barry K."/>
            <person name="Bills G."/>
            <person name="Bluhm B.H."/>
            <person name="Cannon C."/>
            <person name="Castanera R."/>
            <person name="Culley D.E."/>
            <person name="Daum C."/>
            <person name="Ezra D."/>
            <person name="Gonzalez J.B."/>
            <person name="Henrissat B."/>
            <person name="Kuo A."/>
            <person name="Liang C."/>
            <person name="Lipzen A."/>
            <person name="Lutzoni F."/>
            <person name="Magnuson J."/>
            <person name="Mondo S."/>
            <person name="Nolan M."/>
            <person name="Ohm R."/>
            <person name="Pangilinan J."/>
            <person name="Park H.-J."/>
            <person name="Ramirez L."/>
            <person name="Alfaro M."/>
            <person name="Sun H."/>
            <person name="Tritt A."/>
            <person name="Yoshinaga Y."/>
            <person name="Zwiers L.-H."/>
            <person name="Turgeon B.G."/>
            <person name="Goodwin S.B."/>
            <person name="Spatafora J.W."/>
            <person name="Crous P.W."/>
            <person name="Grigoriev I.V."/>
        </authorList>
    </citation>
    <scope>NUCLEOTIDE SEQUENCE</scope>
    <source>
        <strain evidence="5">CBS 342.82</strain>
    </source>
</reference>
<sequence>MASGITLHFLQASRCIRTAWQLHLLGLDYNLKLSDRENGLAPAAFKQAAGALGKFPTLEDNGEVFYESGNICEYLCDKYDTAHRLLPAPGDPHRYKVLQWVHASEATFALHGISVLYIRLHQKTGDVEATEKGASVNIGKDLDYLEDVLAKSSGKFIFGDEVTAADVMMHFSAVFILQRQLVPKGREGDWPGVRRWIQDCEATESYKEAVKKTGHKI</sequence>
<accession>A0A6J3LV28</accession>
<feature type="domain" description="GST C-terminal" evidence="3">
    <location>
        <begin position="90"/>
        <end position="217"/>
    </location>
</feature>
<evidence type="ECO:0000313" key="4">
    <source>
        <dbReference type="Proteomes" id="UP000504637"/>
    </source>
</evidence>
<name>A0A6J3LV28_9PEZI</name>
<evidence type="ECO:0000256" key="1">
    <source>
        <dbReference type="ARBA" id="ARBA00007409"/>
    </source>
</evidence>
<comment type="similarity">
    <text evidence="1">Belongs to the GST superfamily.</text>
</comment>
<dbReference type="OrthoDB" id="2309723at2759"/>
<dbReference type="CDD" id="cd03046">
    <property type="entry name" value="GST_N_GTT1_like"/>
    <property type="match status" value="1"/>
</dbReference>
<dbReference type="Pfam" id="PF13410">
    <property type="entry name" value="GST_C_2"/>
    <property type="match status" value="1"/>
</dbReference>
<reference evidence="5" key="3">
    <citation type="submission" date="2025-08" db="UniProtKB">
        <authorList>
            <consortium name="RefSeq"/>
        </authorList>
    </citation>
    <scope>IDENTIFICATION</scope>
    <source>
        <strain evidence="5">CBS 342.82</strain>
    </source>
</reference>
<dbReference type="PROSITE" id="PS50405">
    <property type="entry name" value="GST_CTER"/>
    <property type="match status" value="1"/>
</dbReference>
<dbReference type="Pfam" id="PF13417">
    <property type="entry name" value="GST_N_3"/>
    <property type="match status" value="1"/>
</dbReference>
<dbReference type="InterPro" id="IPR036282">
    <property type="entry name" value="Glutathione-S-Trfase_C_sf"/>
</dbReference>
<dbReference type="Proteomes" id="UP000504637">
    <property type="component" value="Unplaced"/>
</dbReference>
<dbReference type="InterPro" id="IPR004045">
    <property type="entry name" value="Glutathione_S-Trfase_N"/>
</dbReference>
<dbReference type="SUPFAM" id="SSF52833">
    <property type="entry name" value="Thioredoxin-like"/>
    <property type="match status" value="1"/>
</dbReference>
<dbReference type="InterPro" id="IPR010987">
    <property type="entry name" value="Glutathione-S-Trfase_C-like"/>
</dbReference>
<proteinExistence type="inferred from homology"/>
<dbReference type="PANTHER" id="PTHR44051">
    <property type="entry name" value="GLUTATHIONE S-TRANSFERASE-RELATED"/>
    <property type="match status" value="1"/>
</dbReference>
<dbReference type="SFLD" id="SFLDS00019">
    <property type="entry name" value="Glutathione_Transferase_(cytos"/>
    <property type="match status" value="1"/>
</dbReference>
<feature type="domain" description="GST N-terminal" evidence="2">
    <location>
        <begin position="2"/>
        <end position="83"/>
    </location>
</feature>
<dbReference type="PROSITE" id="PS50404">
    <property type="entry name" value="GST_NTER"/>
    <property type="match status" value="1"/>
</dbReference>
<dbReference type="PANTHER" id="PTHR44051:SF9">
    <property type="entry name" value="GLUTATHIONE S-TRANSFERASE 1"/>
    <property type="match status" value="1"/>
</dbReference>